<comment type="caution">
    <text evidence="1">The sequence shown here is derived from an EMBL/GenBank/DDBJ whole genome shotgun (WGS) entry which is preliminary data.</text>
</comment>
<dbReference type="InterPro" id="IPR036689">
    <property type="entry name" value="ESAT-6-like_sf"/>
</dbReference>
<gene>
    <name evidence="1" type="ORF">POF50_033195</name>
</gene>
<protein>
    <submittedName>
        <fullName evidence="1">WXG100 family type VII secretion target</fullName>
    </submittedName>
</protein>
<dbReference type="RefSeq" id="WP_271314085.1">
    <property type="nucleotide sequence ID" value="NZ_JABXJJ020000062.1"/>
</dbReference>
<name>A0AA90HA85_9ACTN</name>
<sequence length="139" mass="14921">MADQNLVVSEGDLADLAAALHGMRDHLDKQVGRLNSMVESIGDGWHGPAAAAYKALQRWLNDDMARIRDEIDVIAEAVRLSRGGFSAEDLHQMETFKGLDSGDALPLQAPGPNADDEILRRLTAPDRAPSTHQPPSGGS</sequence>
<accession>A0AA90HA85</accession>
<dbReference type="AlphaFoldDB" id="A0AA90HA85"/>
<dbReference type="Gene3D" id="1.10.287.1060">
    <property type="entry name" value="ESAT-6-like"/>
    <property type="match status" value="1"/>
</dbReference>
<proteinExistence type="predicted"/>
<dbReference type="Pfam" id="PF06013">
    <property type="entry name" value="WXG100"/>
    <property type="match status" value="1"/>
</dbReference>
<reference evidence="1" key="1">
    <citation type="submission" date="2023-05" db="EMBL/GenBank/DDBJ databases">
        <title>Streptantibioticus silvisoli sp. nov., acidotolerant actinomycetes 1 from pine litter.</title>
        <authorList>
            <person name="Swiecimska M."/>
            <person name="Golinska P."/>
            <person name="Sangal V."/>
            <person name="Wachnowicz B."/>
            <person name="Goodfellow M."/>
        </authorList>
    </citation>
    <scope>NUCLEOTIDE SEQUENCE</scope>
    <source>
        <strain evidence="1">SL13</strain>
    </source>
</reference>
<evidence type="ECO:0000313" key="1">
    <source>
        <dbReference type="EMBL" id="MDI5974146.1"/>
    </source>
</evidence>
<dbReference type="InterPro" id="IPR010310">
    <property type="entry name" value="T7SS_ESAT-6-like"/>
</dbReference>
<dbReference type="EMBL" id="JABXJJ020000062">
    <property type="protein sequence ID" value="MDI5974146.1"/>
    <property type="molecule type" value="Genomic_DNA"/>
</dbReference>
<organism evidence="1">
    <name type="scientific">Streptantibioticus silvisoli</name>
    <dbReference type="NCBI Taxonomy" id="2705255"/>
    <lineage>
        <taxon>Bacteria</taxon>
        <taxon>Bacillati</taxon>
        <taxon>Actinomycetota</taxon>
        <taxon>Actinomycetes</taxon>
        <taxon>Kitasatosporales</taxon>
        <taxon>Streptomycetaceae</taxon>
        <taxon>Streptantibioticus</taxon>
    </lineage>
</organism>
<dbReference type="SUPFAM" id="SSF140453">
    <property type="entry name" value="EsxAB dimer-like"/>
    <property type="match status" value="1"/>
</dbReference>